<dbReference type="InterPro" id="IPR011990">
    <property type="entry name" value="TPR-like_helical_dom_sf"/>
</dbReference>
<dbReference type="RefSeq" id="WP_157980715.1">
    <property type="nucleotide sequence ID" value="NZ_PIPQ01000002.1"/>
</dbReference>
<dbReference type="SMART" id="SM00028">
    <property type="entry name" value="TPR"/>
    <property type="match status" value="4"/>
</dbReference>
<dbReference type="OrthoDB" id="5406098at2"/>
<keyword evidence="4" id="KW-1185">Reference proteome</keyword>
<evidence type="ECO:0000313" key="4">
    <source>
        <dbReference type="Proteomes" id="UP000286976"/>
    </source>
</evidence>
<dbReference type="EMBL" id="PIPQ01000002">
    <property type="protein sequence ID" value="RUO42824.1"/>
    <property type="molecule type" value="Genomic_DNA"/>
</dbReference>
<keyword evidence="2" id="KW-1133">Transmembrane helix</keyword>
<sequence length="357" mass="39944">MSLINQVLKDIDSREQQELAAQRTVPNLSHGQKAKPAWLFFLLGTLGSVGVLLALLFGWRMLTMDETPVAIQEPVELAQPEATDTPQEQVLVAAEKQPQPPQAEPIHASQMYPVAQAAAEPAAPAEQEITIEETEEPVGEERAPVQTAEQPPKAPAGHMQIERTQVSAQQLAEQRFQQAMQALQQGDRQAGAKDLQEALVLAPSYHEAREQLAVYYFSQGFLSDALNVLEQGLEQFPQTPRLMLLQARMLERAEQKDMALRLLERVDNRLPEYADLLILRGALAHELEQFELARSTYQVLTTWRASEGRWWLGLAMAEEELAHPSAAIEAYRNALTDPSLSVATRTFIHQRIEELQP</sequence>
<protein>
    <submittedName>
        <fullName evidence="3">Uncharacterized protein</fullName>
    </submittedName>
</protein>
<feature type="transmembrane region" description="Helical" evidence="2">
    <location>
        <begin position="37"/>
        <end position="59"/>
    </location>
</feature>
<gene>
    <name evidence="3" type="ORF">CWE15_05320</name>
</gene>
<comment type="caution">
    <text evidence="3">The sequence shown here is derived from an EMBL/GenBank/DDBJ whole genome shotgun (WGS) entry which is preliminary data.</text>
</comment>
<organism evidence="3 4">
    <name type="scientific">Aliidiomarina taiwanensis</name>
    <dbReference type="NCBI Taxonomy" id="946228"/>
    <lineage>
        <taxon>Bacteria</taxon>
        <taxon>Pseudomonadati</taxon>
        <taxon>Pseudomonadota</taxon>
        <taxon>Gammaproteobacteria</taxon>
        <taxon>Alteromonadales</taxon>
        <taxon>Idiomarinaceae</taxon>
        <taxon>Aliidiomarina</taxon>
    </lineage>
</organism>
<dbReference type="Proteomes" id="UP000286976">
    <property type="component" value="Unassembled WGS sequence"/>
</dbReference>
<evidence type="ECO:0000313" key="3">
    <source>
        <dbReference type="EMBL" id="RUO42824.1"/>
    </source>
</evidence>
<proteinExistence type="predicted"/>
<dbReference type="Gene3D" id="1.25.40.10">
    <property type="entry name" value="Tetratricopeptide repeat domain"/>
    <property type="match status" value="1"/>
</dbReference>
<dbReference type="InterPro" id="IPR019734">
    <property type="entry name" value="TPR_rpt"/>
</dbReference>
<keyword evidence="2" id="KW-0472">Membrane</keyword>
<reference evidence="3 4" key="1">
    <citation type="journal article" date="2011" name="Front. Microbiol.">
        <title>Genomic signatures of strain selection and enhancement in Bacillus atrophaeus var. globigii, a historical biowarfare simulant.</title>
        <authorList>
            <person name="Gibbons H.S."/>
            <person name="Broomall S.M."/>
            <person name="McNew L.A."/>
            <person name="Daligault H."/>
            <person name="Chapman C."/>
            <person name="Bruce D."/>
            <person name="Karavis M."/>
            <person name="Krepps M."/>
            <person name="McGregor P.A."/>
            <person name="Hong C."/>
            <person name="Park K.H."/>
            <person name="Akmal A."/>
            <person name="Feldman A."/>
            <person name="Lin J.S."/>
            <person name="Chang W.E."/>
            <person name="Higgs B.W."/>
            <person name="Demirev P."/>
            <person name="Lindquist J."/>
            <person name="Liem A."/>
            <person name="Fochler E."/>
            <person name="Read T.D."/>
            <person name="Tapia R."/>
            <person name="Johnson S."/>
            <person name="Bishop-Lilly K.A."/>
            <person name="Detter C."/>
            <person name="Han C."/>
            <person name="Sozhamannan S."/>
            <person name="Rosenzweig C.N."/>
            <person name="Skowronski E.W."/>
        </authorList>
    </citation>
    <scope>NUCLEOTIDE SEQUENCE [LARGE SCALE GENOMIC DNA]</scope>
    <source>
        <strain evidence="3 4">AIT1</strain>
    </source>
</reference>
<accession>A0A432X7I1</accession>
<name>A0A432X7I1_9GAMM</name>
<dbReference type="SUPFAM" id="SSF48452">
    <property type="entry name" value="TPR-like"/>
    <property type="match status" value="1"/>
</dbReference>
<evidence type="ECO:0000256" key="2">
    <source>
        <dbReference type="SAM" id="Phobius"/>
    </source>
</evidence>
<evidence type="ECO:0000256" key="1">
    <source>
        <dbReference type="SAM" id="MobiDB-lite"/>
    </source>
</evidence>
<dbReference type="AlphaFoldDB" id="A0A432X7I1"/>
<keyword evidence="2" id="KW-0812">Transmembrane</keyword>
<feature type="region of interest" description="Disordered" evidence="1">
    <location>
        <begin position="134"/>
        <end position="154"/>
    </location>
</feature>